<dbReference type="AlphaFoldDB" id="A0A2A4T4Q9"/>
<dbReference type="InterPro" id="IPR001296">
    <property type="entry name" value="Glyco_trans_1"/>
</dbReference>
<evidence type="ECO:0008006" key="6">
    <source>
        <dbReference type="Google" id="ProtNLM"/>
    </source>
</evidence>
<evidence type="ECO:0000256" key="1">
    <source>
        <dbReference type="SAM" id="Phobius"/>
    </source>
</evidence>
<evidence type="ECO:0000259" key="3">
    <source>
        <dbReference type="Pfam" id="PF13439"/>
    </source>
</evidence>
<dbReference type="SUPFAM" id="SSF53756">
    <property type="entry name" value="UDP-Glycosyltransferase/glycogen phosphorylase"/>
    <property type="match status" value="1"/>
</dbReference>
<feature type="transmembrane region" description="Helical" evidence="1">
    <location>
        <begin position="75"/>
        <end position="94"/>
    </location>
</feature>
<proteinExistence type="predicted"/>
<accession>A0A2A4T4Q9</accession>
<keyword evidence="1" id="KW-0812">Transmembrane</keyword>
<evidence type="ECO:0000313" key="5">
    <source>
        <dbReference type="Proteomes" id="UP000218113"/>
    </source>
</evidence>
<comment type="caution">
    <text evidence="4">The sequence shown here is derived from an EMBL/GenBank/DDBJ whole genome shotgun (WGS) entry which is preliminary data.</text>
</comment>
<reference evidence="5" key="1">
    <citation type="submission" date="2017-08" db="EMBL/GenBank/DDBJ databases">
        <title>A dynamic microbial community with high functional redundancy inhabits the cold, oxic subseafloor aquifer.</title>
        <authorList>
            <person name="Tully B.J."/>
            <person name="Wheat C.G."/>
            <person name="Glazer B.T."/>
            <person name="Huber J.A."/>
        </authorList>
    </citation>
    <scope>NUCLEOTIDE SEQUENCE [LARGE SCALE GENOMIC DNA]</scope>
</reference>
<organism evidence="4 5">
    <name type="scientific">SAR324 cluster bacterium</name>
    <dbReference type="NCBI Taxonomy" id="2024889"/>
    <lineage>
        <taxon>Bacteria</taxon>
        <taxon>Deltaproteobacteria</taxon>
        <taxon>SAR324 cluster</taxon>
    </lineage>
</organism>
<dbReference type="InterPro" id="IPR028098">
    <property type="entry name" value="Glyco_trans_4-like_N"/>
</dbReference>
<dbReference type="Proteomes" id="UP000218113">
    <property type="component" value="Unassembled WGS sequence"/>
</dbReference>
<dbReference type="CDD" id="cd03801">
    <property type="entry name" value="GT4_PimA-like"/>
    <property type="match status" value="1"/>
</dbReference>
<sequence length="393" mass="44489">MKQLLITDRFLPHLGGSRIYYYEICNHLKIPLLTGNEQGDKEFDSQQTFPIYRRWGIRPDYMGRYHPSSPGLNLLINYIPPLLCMIFWSFWITLKLRPQIIHAGGFQFAGFTALLMKRCFGCSFIIYAHGEEIHATRNNRFLSIYMRWVYLQSDHIIANSEFTKALLISLAIPNEKISIVPPGVSKAFFQQSSANSELTTQFGLQQKKVLLSVGRLTPRKGHEQVLLALPEVIKKIPNLHYLIVGSGENLIPLVHLCEQLHLNQYVTFVGTVEKQQLYGLYQLCDVFILVNRMLPNDVEGFGMVFLEAGAAGKPVIGGRSGGAVEAIQDQITGILVDAENLTEITQSILDLVLDQARCIQLGRNGKAWASLFLWDQQINKINAIIQRHIQVLP</sequence>
<evidence type="ECO:0000259" key="2">
    <source>
        <dbReference type="Pfam" id="PF00534"/>
    </source>
</evidence>
<dbReference type="InterPro" id="IPR050194">
    <property type="entry name" value="Glycosyltransferase_grp1"/>
</dbReference>
<name>A0A2A4T4Q9_9DELT</name>
<dbReference type="Pfam" id="PF13439">
    <property type="entry name" value="Glyco_transf_4"/>
    <property type="match status" value="1"/>
</dbReference>
<dbReference type="GO" id="GO:0016758">
    <property type="term" value="F:hexosyltransferase activity"/>
    <property type="evidence" value="ECO:0007669"/>
    <property type="project" value="TreeGrafter"/>
</dbReference>
<feature type="domain" description="Glycosyltransferase subfamily 4-like N-terminal" evidence="3">
    <location>
        <begin position="81"/>
        <end position="185"/>
    </location>
</feature>
<evidence type="ECO:0000313" key="4">
    <source>
        <dbReference type="EMBL" id="PCI28321.1"/>
    </source>
</evidence>
<gene>
    <name evidence="4" type="ORF">COB67_06635</name>
</gene>
<keyword evidence="1" id="KW-0472">Membrane</keyword>
<dbReference type="Gene3D" id="3.40.50.2000">
    <property type="entry name" value="Glycogen Phosphorylase B"/>
    <property type="match status" value="2"/>
</dbReference>
<dbReference type="PANTHER" id="PTHR45947">
    <property type="entry name" value="SULFOQUINOVOSYL TRANSFERASE SQD2"/>
    <property type="match status" value="1"/>
</dbReference>
<feature type="domain" description="Glycosyl transferase family 1" evidence="2">
    <location>
        <begin position="205"/>
        <end position="368"/>
    </location>
</feature>
<keyword evidence="1" id="KW-1133">Transmembrane helix</keyword>
<dbReference type="PANTHER" id="PTHR45947:SF3">
    <property type="entry name" value="SULFOQUINOVOSYL TRANSFERASE SQD2"/>
    <property type="match status" value="1"/>
</dbReference>
<dbReference type="Pfam" id="PF00534">
    <property type="entry name" value="Glycos_transf_1"/>
    <property type="match status" value="1"/>
</dbReference>
<dbReference type="EMBL" id="NVSR01000036">
    <property type="protein sequence ID" value="PCI28321.1"/>
    <property type="molecule type" value="Genomic_DNA"/>
</dbReference>
<protein>
    <recommendedName>
        <fullName evidence="6">Glycosyltransferase family 4 protein</fullName>
    </recommendedName>
</protein>